<dbReference type="OrthoDB" id="6192741at2"/>
<organism evidence="1 2">
    <name type="scientific">Tumebacillus permanentifrigoris</name>
    <dbReference type="NCBI Taxonomy" id="378543"/>
    <lineage>
        <taxon>Bacteria</taxon>
        <taxon>Bacillati</taxon>
        <taxon>Bacillota</taxon>
        <taxon>Bacilli</taxon>
        <taxon>Bacillales</taxon>
        <taxon>Alicyclobacillaceae</taxon>
        <taxon>Tumebacillus</taxon>
    </lineage>
</organism>
<dbReference type="RefSeq" id="WP_109690745.1">
    <property type="nucleotide sequence ID" value="NZ_QGGL01000018.1"/>
</dbReference>
<proteinExistence type="predicted"/>
<protein>
    <submittedName>
        <fullName evidence="1">Heme oxygenase-like protein</fullName>
    </submittedName>
</protein>
<reference evidence="1 2" key="1">
    <citation type="submission" date="2018-05" db="EMBL/GenBank/DDBJ databases">
        <title>Genomic Encyclopedia of Type Strains, Phase IV (KMG-IV): sequencing the most valuable type-strain genomes for metagenomic binning, comparative biology and taxonomic classification.</title>
        <authorList>
            <person name="Goeker M."/>
        </authorList>
    </citation>
    <scope>NUCLEOTIDE SEQUENCE [LARGE SCALE GENOMIC DNA]</scope>
    <source>
        <strain evidence="1 2">DSM 18773</strain>
    </source>
</reference>
<sequence>MKELLEQAIETGRNRLLSENPYFKLLPERKNPADFEAMCIDLYHLSGQFLDAITMRYERFHDAPESIFKSHMEEERGHAEMLRKWMMIMGMADPAERFPSVATENYISLIYRAATTLSKNQSLLVINGAGEGTAMDYYGKTYSHFQELGFPTLNYWYLHAEVDQDHGDIMPYISEMSEEEAREALHFVGVAMDAIYHMKAGWLN</sequence>
<evidence type="ECO:0000313" key="1">
    <source>
        <dbReference type="EMBL" id="PWK07007.1"/>
    </source>
</evidence>
<name>A0A316D449_9BACL</name>
<accession>A0A316D449</accession>
<keyword evidence="2" id="KW-1185">Reference proteome</keyword>
<dbReference type="Gene3D" id="1.20.910.10">
    <property type="entry name" value="Heme oxygenase-like"/>
    <property type="match status" value="1"/>
</dbReference>
<dbReference type="EMBL" id="QGGL01000018">
    <property type="protein sequence ID" value="PWK07007.1"/>
    <property type="molecule type" value="Genomic_DNA"/>
</dbReference>
<gene>
    <name evidence="1" type="ORF">C7459_11877</name>
</gene>
<dbReference type="Pfam" id="PF14518">
    <property type="entry name" value="Haem_oxygenas_2"/>
    <property type="match status" value="1"/>
</dbReference>
<dbReference type="Proteomes" id="UP000245634">
    <property type="component" value="Unassembled WGS sequence"/>
</dbReference>
<evidence type="ECO:0000313" key="2">
    <source>
        <dbReference type="Proteomes" id="UP000245634"/>
    </source>
</evidence>
<dbReference type="SUPFAM" id="SSF48613">
    <property type="entry name" value="Heme oxygenase-like"/>
    <property type="match status" value="1"/>
</dbReference>
<comment type="caution">
    <text evidence="1">The sequence shown here is derived from an EMBL/GenBank/DDBJ whole genome shotgun (WGS) entry which is preliminary data.</text>
</comment>
<dbReference type="AlphaFoldDB" id="A0A316D449"/>
<dbReference type="InterPro" id="IPR016084">
    <property type="entry name" value="Haem_Oase-like_multi-hlx"/>
</dbReference>